<dbReference type="PANTHER" id="PTHR47592:SF27">
    <property type="entry name" value="OS08G0421700 PROTEIN"/>
    <property type="match status" value="1"/>
</dbReference>
<dbReference type="AlphaFoldDB" id="A0A438ICG9"/>
<comment type="caution">
    <text evidence="2">The sequence shown here is derived from an EMBL/GenBank/DDBJ whole genome shotgun (WGS) entry which is preliminary data.</text>
</comment>
<dbReference type="InterPro" id="IPR054722">
    <property type="entry name" value="PolX-like_BBD"/>
</dbReference>
<evidence type="ECO:0000313" key="3">
    <source>
        <dbReference type="Proteomes" id="UP000288805"/>
    </source>
</evidence>
<dbReference type="Pfam" id="PF22936">
    <property type="entry name" value="Pol_BBD"/>
    <property type="match status" value="1"/>
</dbReference>
<protein>
    <submittedName>
        <fullName evidence="2">Retrovirus-related Pol polyprotein from transposon TNT 1-94</fullName>
    </submittedName>
</protein>
<evidence type="ECO:0000313" key="2">
    <source>
        <dbReference type="EMBL" id="RVW94391.1"/>
    </source>
</evidence>
<proteinExistence type="predicted"/>
<sequence>MVSLSCTRLEINASFQEWELPGIVVLIKACPVVEDVRFVMNPKHEKVLFMNFQITQFLGKPFDFEPLQIWKNEVNLLVVTHLWNLKVVRIKLPRGCNRSWNLECWALWSLPLWLYSVFFPDNSDIAATPWMLGIWFNSLQLVSEPKIEDYLYGRKLHLPLLGTKPESMKAEEWALLDRQVLGVIRLTLSRSVAHNVVKEKTTADMMKALSGMYEKSSANNKVHLMKKLFNLKMAENTSVAQHLNEFNTITNQLPSVEIDFDDEIRALIVLASLPNSWEATRMAVSNSTGKLLPFNPINMLRTLAIISNQIVTKLWSSIALCQSRSKYARREARREEKQSEENRGQAAAVFMRNFGALPEVHFLYSIYHFKAQEVKNPMLQTVRDSELKRRSYSHCKKITPKCCEISLLLREFRSLFVQCYGIPPEATRYMPQAGTLRTSRWKPTSQPCENSLMLRSDFAALLSVCEISQTSFFTCETFLELPDIFAPTLLDIFLQIFLYKFPFFFFQPNSEDFSTEDERLSFLSLGVRKAGDRTSNQMVPLPLPLLGTNQNEKLKYNDIRDLIMAEEIRRRYAGETSGFGSALNLETRDKCHFRRQCKSPKKKNEDDSANAVTEEVQDALLLAVDNPLNDWVLDSGASFHTTPHREIIQNYVAGDFGKVYLADGSALDVVGLGDVRISLPNGSVWLLEKVRHIPDLRRNLIFVGQLDDEGHAILFVGGTWKVTKGARVLARGKKIGTLYMTSCPRDTIVVADASTDTSL</sequence>
<dbReference type="Proteomes" id="UP000288805">
    <property type="component" value="Unassembled WGS sequence"/>
</dbReference>
<dbReference type="PANTHER" id="PTHR47592">
    <property type="entry name" value="PBF68 PROTEIN"/>
    <property type="match status" value="1"/>
</dbReference>
<dbReference type="Pfam" id="PF14223">
    <property type="entry name" value="Retrotran_gag_2"/>
    <property type="match status" value="1"/>
</dbReference>
<accession>A0A438ICG9</accession>
<gene>
    <name evidence="2" type="primary">POLX_274</name>
    <name evidence="2" type="ORF">CK203_037866</name>
</gene>
<evidence type="ECO:0000259" key="1">
    <source>
        <dbReference type="Pfam" id="PF22936"/>
    </source>
</evidence>
<organism evidence="2 3">
    <name type="scientific">Vitis vinifera</name>
    <name type="common">Grape</name>
    <dbReference type="NCBI Taxonomy" id="29760"/>
    <lineage>
        <taxon>Eukaryota</taxon>
        <taxon>Viridiplantae</taxon>
        <taxon>Streptophyta</taxon>
        <taxon>Embryophyta</taxon>
        <taxon>Tracheophyta</taxon>
        <taxon>Spermatophyta</taxon>
        <taxon>Magnoliopsida</taxon>
        <taxon>eudicotyledons</taxon>
        <taxon>Gunneridae</taxon>
        <taxon>Pentapetalae</taxon>
        <taxon>rosids</taxon>
        <taxon>Vitales</taxon>
        <taxon>Vitaceae</taxon>
        <taxon>Viteae</taxon>
        <taxon>Vitis</taxon>
    </lineage>
</organism>
<reference evidence="2 3" key="1">
    <citation type="journal article" date="2018" name="PLoS Genet.">
        <title>Population sequencing reveals clonal diversity and ancestral inbreeding in the grapevine cultivar Chardonnay.</title>
        <authorList>
            <person name="Roach M.J."/>
            <person name="Johnson D.L."/>
            <person name="Bohlmann J."/>
            <person name="van Vuuren H.J."/>
            <person name="Jones S.J."/>
            <person name="Pretorius I.S."/>
            <person name="Schmidt S.A."/>
            <person name="Borneman A.R."/>
        </authorList>
    </citation>
    <scope>NUCLEOTIDE SEQUENCE [LARGE SCALE GENOMIC DNA]</scope>
    <source>
        <strain evidence="3">cv. Chardonnay</strain>
        <tissue evidence="2">Leaf</tissue>
    </source>
</reference>
<dbReference type="EMBL" id="QGNW01000122">
    <property type="protein sequence ID" value="RVW94391.1"/>
    <property type="molecule type" value="Genomic_DNA"/>
</dbReference>
<name>A0A438ICG9_VITVI</name>
<feature type="domain" description="Retrovirus-related Pol polyprotein from transposon TNT 1-94-like beta-barrel" evidence="1">
    <location>
        <begin position="631"/>
        <end position="710"/>
    </location>
</feature>